<dbReference type="EMBL" id="FLMQ01000056">
    <property type="protein sequence ID" value="SBP89069.1"/>
    <property type="molecule type" value="Genomic_DNA"/>
</dbReference>
<name>A0A238D765_THIDL</name>
<evidence type="ECO:0000313" key="3">
    <source>
        <dbReference type="EMBL" id="SBP89069.1"/>
    </source>
</evidence>
<keyword evidence="4" id="KW-1185">Reference proteome</keyword>
<accession>A0A238D765</accession>
<feature type="transmembrane region" description="Helical" evidence="2">
    <location>
        <begin position="121"/>
        <end position="143"/>
    </location>
</feature>
<evidence type="ECO:0008006" key="5">
    <source>
        <dbReference type="Google" id="ProtNLM"/>
    </source>
</evidence>
<dbReference type="OrthoDB" id="5073812at2"/>
<proteinExistence type="predicted"/>
<evidence type="ECO:0000256" key="1">
    <source>
        <dbReference type="SAM" id="Coils"/>
    </source>
</evidence>
<keyword evidence="2" id="KW-0812">Transmembrane</keyword>
<evidence type="ECO:0000313" key="4">
    <source>
        <dbReference type="Proteomes" id="UP000214566"/>
    </source>
</evidence>
<reference evidence="3 4" key="1">
    <citation type="submission" date="2016-06" db="EMBL/GenBank/DDBJ databases">
        <authorList>
            <person name="Kjaerup R.B."/>
            <person name="Dalgaard T.S."/>
            <person name="Juul-Madsen H.R."/>
        </authorList>
    </citation>
    <scope>NUCLEOTIDE SEQUENCE [LARGE SCALE GENOMIC DNA]</scope>
    <source>
        <strain evidence="3 4">DSM 16361</strain>
    </source>
</reference>
<protein>
    <recommendedName>
        <fullName evidence="5">DUF1640 domain-containing protein</fullName>
    </recommendedName>
</protein>
<dbReference type="AlphaFoldDB" id="A0A238D765"/>
<organism evidence="3 4">
    <name type="scientific">Thiomonas delicata</name>
    <name type="common">Thiomonas cuprina</name>
    <dbReference type="NCBI Taxonomy" id="364030"/>
    <lineage>
        <taxon>Bacteria</taxon>
        <taxon>Pseudomonadati</taxon>
        <taxon>Pseudomonadota</taxon>
        <taxon>Betaproteobacteria</taxon>
        <taxon>Burkholderiales</taxon>
        <taxon>Thiomonas</taxon>
    </lineage>
</organism>
<keyword evidence="2" id="KW-1133">Transmembrane helix</keyword>
<feature type="coiled-coil region" evidence="1">
    <location>
        <begin position="53"/>
        <end position="116"/>
    </location>
</feature>
<keyword evidence="2" id="KW-0472">Membrane</keyword>
<gene>
    <name evidence="3" type="ORF">THIARS_70689</name>
</gene>
<evidence type="ECO:0000256" key="2">
    <source>
        <dbReference type="SAM" id="Phobius"/>
    </source>
</evidence>
<dbReference type="Gene3D" id="1.20.5.170">
    <property type="match status" value="1"/>
</dbReference>
<keyword evidence="1" id="KW-0175">Coiled coil</keyword>
<sequence>MNTMNLAMEIFEAIEGQVGHDQALRVAKSVDAAVVRIEEKAREHSLARKVEIKDELKQELRDELSTKVDLANTRSELKQDIANLRAELKQDIADLRAELKQDIANIRSELKDLKLRTTVQFLITIFVIVMMNQNALALLGKLLGLVK</sequence>
<dbReference type="Proteomes" id="UP000214566">
    <property type="component" value="Unassembled WGS sequence"/>
</dbReference>
<dbReference type="RefSeq" id="WP_094161270.1">
    <property type="nucleotide sequence ID" value="NZ_LT592171.1"/>
</dbReference>